<name>A0A1Q8Q5S6_9BACI</name>
<evidence type="ECO:0000313" key="2">
    <source>
        <dbReference type="Proteomes" id="UP000185568"/>
    </source>
</evidence>
<dbReference type="Proteomes" id="UP000185568">
    <property type="component" value="Unassembled WGS sequence"/>
</dbReference>
<evidence type="ECO:0008006" key="3">
    <source>
        <dbReference type="Google" id="ProtNLM"/>
    </source>
</evidence>
<dbReference type="AlphaFoldDB" id="A0A1Q8Q5S6"/>
<protein>
    <recommendedName>
        <fullName evidence="3">Thioredoxin family protein</fullName>
    </recommendedName>
</protein>
<dbReference type="EMBL" id="MSDU01000015">
    <property type="protein sequence ID" value="OLN22699.1"/>
    <property type="molecule type" value="Genomic_DNA"/>
</dbReference>
<dbReference type="InterPro" id="IPR022551">
    <property type="entry name" value="BrxC"/>
</dbReference>
<dbReference type="SUPFAM" id="SSF52833">
    <property type="entry name" value="Thioredoxin-like"/>
    <property type="match status" value="1"/>
</dbReference>
<dbReference type="Pfam" id="PF11009">
    <property type="entry name" value="BrxC"/>
    <property type="match status" value="1"/>
</dbReference>
<sequence length="106" mass="12243">MEKINEIAQFEELVESKEPFFLLKHSTTCPVSAAAFEEYKAFLGEAGTNQKGYYLAVRESRELSNYIAETANIRHESPQVIFFKNGQPEWNESHWKITKDNLASIR</sequence>
<keyword evidence="2" id="KW-1185">Reference proteome</keyword>
<dbReference type="InterPro" id="IPR036249">
    <property type="entry name" value="Thioredoxin-like_sf"/>
</dbReference>
<gene>
    <name evidence="1" type="ORF">BTO30_08610</name>
</gene>
<accession>A0A1Q8Q5S6</accession>
<comment type="caution">
    <text evidence="1">The sequence shown here is derived from an EMBL/GenBank/DDBJ whole genome shotgun (WGS) entry which is preliminary data.</text>
</comment>
<reference evidence="1 2" key="1">
    <citation type="submission" date="2016-12" db="EMBL/GenBank/DDBJ databases">
        <title>Domibacillus antri genome sequencing.</title>
        <authorList>
            <person name="Verma A."/>
            <person name="Krishnamurthi S."/>
        </authorList>
    </citation>
    <scope>NUCLEOTIDE SEQUENCE [LARGE SCALE GENOMIC DNA]</scope>
    <source>
        <strain evidence="1 2">XD80</strain>
    </source>
</reference>
<dbReference type="NCBIfam" id="TIGR04019">
    <property type="entry name" value="B_thiol_YtxJ"/>
    <property type="match status" value="1"/>
</dbReference>
<dbReference type="RefSeq" id="WP_075398320.1">
    <property type="nucleotide sequence ID" value="NZ_MSDU01000015.1"/>
</dbReference>
<dbReference type="Gene3D" id="3.40.30.10">
    <property type="entry name" value="Glutaredoxin"/>
    <property type="match status" value="1"/>
</dbReference>
<dbReference type="STRING" id="1714264.BTO30_08610"/>
<evidence type="ECO:0000313" key="1">
    <source>
        <dbReference type="EMBL" id="OLN22699.1"/>
    </source>
</evidence>
<organism evidence="1 2">
    <name type="scientific">Domibacillus antri</name>
    <dbReference type="NCBI Taxonomy" id="1714264"/>
    <lineage>
        <taxon>Bacteria</taxon>
        <taxon>Bacillati</taxon>
        <taxon>Bacillota</taxon>
        <taxon>Bacilli</taxon>
        <taxon>Bacillales</taxon>
        <taxon>Bacillaceae</taxon>
        <taxon>Domibacillus</taxon>
    </lineage>
</organism>
<proteinExistence type="predicted"/>
<dbReference type="OrthoDB" id="677051at2"/>